<dbReference type="EMBL" id="JAEHFJ010000012">
    <property type="protein sequence ID" value="MBJ2176144.1"/>
    <property type="molecule type" value="Genomic_DNA"/>
</dbReference>
<feature type="chain" id="PRO_5047210775" evidence="2">
    <location>
        <begin position="19"/>
        <end position="494"/>
    </location>
</feature>
<dbReference type="PROSITE" id="PS50088">
    <property type="entry name" value="ANK_REPEAT"/>
    <property type="match status" value="6"/>
</dbReference>
<dbReference type="Gene3D" id="1.25.40.20">
    <property type="entry name" value="Ankyrin repeat-containing domain"/>
    <property type="match status" value="2"/>
</dbReference>
<keyword evidence="2" id="KW-0732">Signal</keyword>
<dbReference type="SUPFAM" id="SSF48403">
    <property type="entry name" value="Ankyrin repeat"/>
    <property type="match status" value="2"/>
</dbReference>
<dbReference type="InterPro" id="IPR002110">
    <property type="entry name" value="Ankyrin_rpt"/>
</dbReference>
<feature type="repeat" description="ANK" evidence="1">
    <location>
        <begin position="297"/>
        <end position="329"/>
    </location>
</feature>
<dbReference type="Pfam" id="PF12796">
    <property type="entry name" value="Ank_2"/>
    <property type="match status" value="3"/>
</dbReference>
<dbReference type="InterPro" id="IPR036770">
    <property type="entry name" value="Ankyrin_rpt-contain_sf"/>
</dbReference>
<feature type="repeat" description="ANK" evidence="1">
    <location>
        <begin position="90"/>
        <end position="122"/>
    </location>
</feature>
<accession>A0ABS0WVX0</accession>
<dbReference type="PRINTS" id="PR01415">
    <property type="entry name" value="ANKYRIN"/>
</dbReference>
<feature type="repeat" description="ANK" evidence="1">
    <location>
        <begin position="330"/>
        <end position="362"/>
    </location>
</feature>
<evidence type="ECO:0000313" key="4">
    <source>
        <dbReference type="Proteomes" id="UP000623301"/>
    </source>
</evidence>
<proteinExistence type="predicted"/>
<name>A0ABS0WVX0_9FLAO</name>
<dbReference type="PROSITE" id="PS50297">
    <property type="entry name" value="ANK_REP_REGION"/>
    <property type="match status" value="5"/>
</dbReference>
<sequence>MKKYFTIILLVIASTITAQQTNIFWSRDFWKPTTTIADVVQQVKAGNDATALSSSNFDATVNAILANASDDVIKHLLSYDGNDVNKITHDGRTYLFWAGLKGNLPVMKHLISNGAKTDILDDKGSTVLLFAAGGGQTNPELYNLLLANGATINETNPKGANALHQLIGRAKNLNELDYFIKKGLKLSATDKSGLNTIDYAARSGNKEIIELLIKKGISYKDTNSDGGNAFLEAATVGRGGGNSLAFFKYLEGLGISPNITNKKGVNPIHKLASGNKDKAIFDYFIEKGVDPTKADSEGNTALINAAGRNNLEIITYFVDKNVAINAKNKVGKSALTNAVAANSPDVVSFLINKGADINSLDKDNNNLAYYLVDSYSKRNIKQFNEKWDLLTKKGLEMLHIQKENNNLMHLAVTKNDTDLLDKIANIKVDINAKNSNGLTPLHIAAMTTDNAKIIKHLISLGAKSSVLTDFEESAYDLALENEFLNKNTIEFLKL</sequence>
<feature type="signal peptide" evidence="2">
    <location>
        <begin position="1"/>
        <end position="18"/>
    </location>
</feature>
<comment type="caution">
    <text evidence="3">The sequence shown here is derived from an EMBL/GenBank/DDBJ whole genome shotgun (WGS) entry which is preliminary data.</text>
</comment>
<dbReference type="PANTHER" id="PTHR24183">
    <property type="entry name" value="FIBRONECTIN TYPE 3 AND ANKYRIN REPEAT DOMAINS PROTEIN 1"/>
    <property type="match status" value="1"/>
</dbReference>
<feature type="repeat" description="ANK" evidence="1">
    <location>
        <begin position="436"/>
        <end position="469"/>
    </location>
</feature>
<gene>
    <name evidence="3" type="ORF">JBL43_17975</name>
</gene>
<feature type="repeat" description="ANK" evidence="1">
    <location>
        <begin position="123"/>
        <end position="157"/>
    </location>
</feature>
<keyword evidence="4" id="KW-1185">Reference proteome</keyword>
<organism evidence="3 4">
    <name type="scientific">Aureibaculum flavum</name>
    <dbReference type="NCBI Taxonomy" id="2795986"/>
    <lineage>
        <taxon>Bacteria</taxon>
        <taxon>Pseudomonadati</taxon>
        <taxon>Bacteroidota</taxon>
        <taxon>Flavobacteriia</taxon>
        <taxon>Flavobacteriales</taxon>
        <taxon>Flavobacteriaceae</taxon>
        <taxon>Aureibaculum</taxon>
    </lineage>
</organism>
<dbReference type="PANTHER" id="PTHR24183:SF1">
    <property type="entry name" value="FIBRONECTIN TYPE 3 AND ANKYRIN REPEAT DOMAINS PROTEIN 1"/>
    <property type="match status" value="1"/>
</dbReference>
<evidence type="ECO:0000313" key="3">
    <source>
        <dbReference type="EMBL" id="MBJ2176144.1"/>
    </source>
</evidence>
<feature type="repeat" description="ANK" evidence="1">
    <location>
        <begin position="192"/>
        <end position="224"/>
    </location>
</feature>
<dbReference type="RefSeq" id="WP_198842772.1">
    <property type="nucleotide sequence ID" value="NZ_JAEHFJ010000012.1"/>
</dbReference>
<dbReference type="SMART" id="SM00248">
    <property type="entry name" value="ANK"/>
    <property type="match status" value="10"/>
</dbReference>
<dbReference type="Proteomes" id="UP000623301">
    <property type="component" value="Unassembled WGS sequence"/>
</dbReference>
<evidence type="ECO:0000256" key="1">
    <source>
        <dbReference type="PROSITE-ProRule" id="PRU00023"/>
    </source>
</evidence>
<protein>
    <submittedName>
        <fullName evidence="3">Ankyrin repeat domain-containing protein</fullName>
    </submittedName>
</protein>
<keyword evidence="1" id="KW-0040">ANK repeat</keyword>
<evidence type="ECO:0000256" key="2">
    <source>
        <dbReference type="SAM" id="SignalP"/>
    </source>
</evidence>
<reference evidence="3 4" key="1">
    <citation type="submission" date="2020-12" db="EMBL/GenBank/DDBJ databases">
        <title>Aureibaculum luteum sp. nov. and Aureibaculum flavum sp. nov., novel members of the family Flavobacteriaceae isolated from Antarctic intertidal sediments.</title>
        <authorList>
            <person name="He X."/>
            <person name="Zhang X."/>
        </authorList>
    </citation>
    <scope>NUCLEOTIDE SEQUENCE [LARGE SCALE GENOMIC DNA]</scope>
    <source>
        <strain evidence="3 4">A20</strain>
    </source>
</reference>